<keyword evidence="1" id="KW-0808">Transferase</keyword>
<dbReference type="SUPFAM" id="SSF56214">
    <property type="entry name" value="4'-phosphopantetheinyl transferase"/>
    <property type="match status" value="1"/>
</dbReference>
<dbReference type="GO" id="GO:0006633">
    <property type="term" value="P:fatty acid biosynthetic process"/>
    <property type="evidence" value="ECO:0007669"/>
    <property type="project" value="InterPro"/>
</dbReference>
<dbReference type="InterPro" id="IPR037143">
    <property type="entry name" value="4-PPantetheinyl_Trfase_dom_sf"/>
</dbReference>
<dbReference type="NCBIfam" id="TIGR00556">
    <property type="entry name" value="pantethn_trn"/>
    <property type="match status" value="1"/>
</dbReference>
<proteinExistence type="predicted"/>
<evidence type="ECO:0000313" key="5">
    <source>
        <dbReference type="EMBL" id="OYR55794.1"/>
    </source>
</evidence>
<organism evidence="5 6">
    <name type="scientific">Halorubrum halodurans</name>
    <dbReference type="NCBI Taxonomy" id="1383851"/>
    <lineage>
        <taxon>Archaea</taxon>
        <taxon>Methanobacteriati</taxon>
        <taxon>Methanobacteriota</taxon>
        <taxon>Stenosarchaea group</taxon>
        <taxon>Halobacteria</taxon>
        <taxon>Halobacteriales</taxon>
        <taxon>Haloferacaceae</taxon>
        <taxon>Halorubrum</taxon>
    </lineage>
</organism>
<gene>
    <name evidence="5" type="ORF">DJ70_10750</name>
</gene>
<dbReference type="Proteomes" id="UP000216308">
    <property type="component" value="Unassembled WGS sequence"/>
</dbReference>
<reference evidence="5 6" key="1">
    <citation type="journal article" date="2014" name="Front. Microbiol.">
        <title>Population and genomic analysis of the genus Halorubrum.</title>
        <authorList>
            <person name="Fullmer M.S."/>
            <person name="Soucy S.M."/>
            <person name="Swithers K.S."/>
            <person name="Makkay A.M."/>
            <person name="Wheeler R."/>
            <person name="Ventosa A."/>
            <person name="Gogarten J.P."/>
            <person name="Papke R.T."/>
        </authorList>
    </citation>
    <scope>NUCLEOTIDE SEQUENCE [LARGE SCALE GENOMIC DNA]</scope>
    <source>
        <strain evidence="5 6">Cb34</strain>
    </source>
</reference>
<comment type="caution">
    <text evidence="5">The sequence shown here is derived from an EMBL/GenBank/DDBJ whole genome shotgun (WGS) entry which is preliminary data.</text>
</comment>
<evidence type="ECO:0000256" key="3">
    <source>
        <dbReference type="ARBA" id="ARBA00022842"/>
    </source>
</evidence>
<dbReference type="InterPro" id="IPR004568">
    <property type="entry name" value="Ppantetheine-prot_Trfase_dom"/>
</dbReference>
<evidence type="ECO:0000313" key="6">
    <source>
        <dbReference type="Proteomes" id="UP000216308"/>
    </source>
</evidence>
<keyword evidence="2" id="KW-0479">Metal-binding</keyword>
<dbReference type="AlphaFoldDB" id="A0A256IGX6"/>
<dbReference type="InterPro" id="IPR008278">
    <property type="entry name" value="4-PPantetheinyl_Trfase_dom"/>
</dbReference>
<evidence type="ECO:0000256" key="2">
    <source>
        <dbReference type="ARBA" id="ARBA00022723"/>
    </source>
</evidence>
<dbReference type="RefSeq" id="WP_094532882.1">
    <property type="nucleotide sequence ID" value="NZ_NHPJ01000097.1"/>
</dbReference>
<name>A0A256IGX6_9EURY</name>
<dbReference type="EMBL" id="NHPJ01000097">
    <property type="protein sequence ID" value="OYR55794.1"/>
    <property type="molecule type" value="Genomic_DNA"/>
</dbReference>
<dbReference type="GO" id="GO:0008897">
    <property type="term" value="F:holo-[acyl-carrier-protein] synthase activity"/>
    <property type="evidence" value="ECO:0007669"/>
    <property type="project" value="InterPro"/>
</dbReference>
<accession>A0A256IGX6</accession>
<feature type="domain" description="4'-phosphopantetheinyl transferase" evidence="4">
    <location>
        <begin position="7"/>
        <end position="95"/>
    </location>
</feature>
<protein>
    <recommendedName>
        <fullName evidence="4">4'-phosphopantetheinyl transferase domain-containing protein</fullName>
    </recommendedName>
</protein>
<evidence type="ECO:0000256" key="1">
    <source>
        <dbReference type="ARBA" id="ARBA00022679"/>
    </source>
</evidence>
<keyword evidence="3" id="KW-0460">Magnesium</keyword>
<keyword evidence="6" id="KW-1185">Reference proteome</keyword>
<dbReference type="Gene3D" id="3.90.470.20">
    <property type="entry name" value="4'-phosphopantetheinyl transferase domain"/>
    <property type="match status" value="1"/>
</dbReference>
<evidence type="ECO:0000259" key="4">
    <source>
        <dbReference type="Pfam" id="PF01648"/>
    </source>
</evidence>
<sequence length="136" mass="15512">MAPVPNCGIDIVAISRIERLLKEFPEQFQAYAFTEGERSYCDEQPYPEQHYAARWAVKEAYLKASPSSEINRDLSKVEIIREERPYLRIKDTAYSEGLYRDPDSEYSTVPAAISMAHERQLDLAIGLVCLPASTHD</sequence>
<dbReference type="OrthoDB" id="186883at2157"/>
<dbReference type="Pfam" id="PF01648">
    <property type="entry name" value="ACPS"/>
    <property type="match status" value="1"/>
</dbReference>
<dbReference type="GO" id="GO:0000287">
    <property type="term" value="F:magnesium ion binding"/>
    <property type="evidence" value="ECO:0007669"/>
    <property type="project" value="InterPro"/>
</dbReference>